<protein>
    <submittedName>
        <fullName evidence="1">Uncharacterized protein</fullName>
    </submittedName>
</protein>
<reference evidence="1 2" key="1">
    <citation type="submission" date="2017-12" db="EMBL/GenBank/DDBJ databases">
        <title>Hemimetabolous genomes reveal molecular basis of termite eusociality.</title>
        <authorList>
            <person name="Harrison M.C."/>
            <person name="Jongepier E."/>
            <person name="Robertson H.M."/>
            <person name="Arning N."/>
            <person name="Bitard-Feildel T."/>
            <person name="Chao H."/>
            <person name="Childers C.P."/>
            <person name="Dinh H."/>
            <person name="Doddapaneni H."/>
            <person name="Dugan S."/>
            <person name="Gowin J."/>
            <person name="Greiner C."/>
            <person name="Han Y."/>
            <person name="Hu H."/>
            <person name="Hughes D.S.T."/>
            <person name="Huylmans A.-K."/>
            <person name="Kemena C."/>
            <person name="Kremer L.P.M."/>
            <person name="Lee S.L."/>
            <person name="Lopez-Ezquerra A."/>
            <person name="Mallet L."/>
            <person name="Monroy-Kuhn J.M."/>
            <person name="Moser A."/>
            <person name="Murali S.C."/>
            <person name="Muzny D.M."/>
            <person name="Otani S."/>
            <person name="Piulachs M.-D."/>
            <person name="Poelchau M."/>
            <person name="Qu J."/>
            <person name="Schaub F."/>
            <person name="Wada-Katsumata A."/>
            <person name="Worley K.C."/>
            <person name="Xie Q."/>
            <person name="Ylla G."/>
            <person name="Poulsen M."/>
            <person name="Gibbs R.A."/>
            <person name="Schal C."/>
            <person name="Richards S."/>
            <person name="Belles X."/>
            <person name="Korb J."/>
            <person name="Bornberg-Bauer E."/>
        </authorList>
    </citation>
    <scope>NUCLEOTIDE SEQUENCE [LARGE SCALE GENOMIC DNA]</scope>
    <source>
        <tissue evidence="1">Whole body</tissue>
    </source>
</reference>
<comment type="caution">
    <text evidence="1">The sequence shown here is derived from an EMBL/GenBank/DDBJ whole genome shotgun (WGS) entry which is preliminary data.</text>
</comment>
<dbReference type="InParanoid" id="A0A2J7RH62"/>
<sequence length="58" mass="6480">MVLGLSYQLMTTEPQKSSNSLSPANKLKVKIKVTLQLMVSKSWYQGPSEAHDQIFIIA</sequence>
<dbReference type="EMBL" id="NEVH01003746">
    <property type="protein sequence ID" value="PNF40172.1"/>
    <property type="molecule type" value="Genomic_DNA"/>
</dbReference>
<name>A0A2J7RH62_9NEOP</name>
<gene>
    <name evidence="1" type="ORF">B7P43_G08267</name>
</gene>
<dbReference type="AlphaFoldDB" id="A0A2J7RH62"/>
<evidence type="ECO:0000313" key="2">
    <source>
        <dbReference type="Proteomes" id="UP000235965"/>
    </source>
</evidence>
<accession>A0A2J7RH62</accession>
<keyword evidence="2" id="KW-1185">Reference proteome</keyword>
<organism evidence="1 2">
    <name type="scientific">Cryptotermes secundus</name>
    <dbReference type="NCBI Taxonomy" id="105785"/>
    <lineage>
        <taxon>Eukaryota</taxon>
        <taxon>Metazoa</taxon>
        <taxon>Ecdysozoa</taxon>
        <taxon>Arthropoda</taxon>
        <taxon>Hexapoda</taxon>
        <taxon>Insecta</taxon>
        <taxon>Pterygota</taxon>
        <taxon>Neoptera</taxon>
        <taxon>Polyneoptera</taxon>
        <taxon>Dictyoptera</taxon>
        <taxon>Blattodea</taxon>
        <taxon>Blattoidea</taxon>
        <taxon>Termitoidae</taxon>
        <taxon>Kalotermitidae</taxon>
        <taxon>Cryptotermitinae</taxon>
        <taxon>Cryptotermes</taxon>
    </lineage>
</organism>
<evidence type="ECO:0000313" key="1">
    <source>
        <dbReference type="EMBL" id="PNF40172.1"/>
    </source>
</evidence>
<proteinExistence type="predicted"/>
<dbReference type="Proteomes" id="UP000235965">
    <property type="component" value="Unassembled WGS sequence"/>
</dbReference>